<dbReference type="STRING" id="1094715.GCA_000236165_02300"/>
<gene>
    <name evidence="1" type="ORF">NCTC11370_02456</name>
</gene>
<sequence length="40" mass="4763">MHMLWSFFEKFLVLKFDLILQKLLSPILSFIENSGAINYD</sequence>
<accession>A0A377GCN3</accession>
<protein>
    <submittedName>
        <fullName evidence="1">Uncharacterized protein</fullName>
    </submittedName>
</protein>
<keyword evidence="2" id="KW-1185">Reference proteome</keyword>
<dbReference type="EMBL" id="UGGT01000001">
    <property type="protein sequence ID" value="STO22369.1"/>
    <property type="molecule type" value="Genomic_DNA"/>
</dbReference>
<dbReference type="Proteomes" id="UP000254554">
    <property type="component" value="Unassembled WGS sequence"/>
</dbReference>
<dbReference type="AlphaFoldDB" id="A0A377GCN3"/>
<organism evidence="1 2">
    <name type="scientific">Fluoribacter dumoffii</name>
    <dbReference type="NCBI Taxonomy" id="463"/>
    <lineage>
        <taxon>Bacteria</taxon>
        <taxon>Pseudomonadati</taxon>
        <taxon>Pseudomonadota</taxon>
        <taxon>Gammaproteobacteria</taxon>
        <taxon>Legionellales</taxon>
        <taxon>Legionellaceae</taxon>
        <taxon>Fluoribacter</taxon>
    </lineage>
</organism>
<proteinExistence type="predicted"/>
<name>A0A377GCN3_9GAMM</name>
<evidence type="ECO:0000313" key="2">
    <source>
        <dbReference type="Proteomes" id="UP000254554"/>
    </source>
</evidence>
<evidence type="ECO:0000313" key="1">
    <source>
        <dbReference type="EMBL" id="STO22369.1"/>
    </source>
</evidence>
<reference evidence="1 2" key="1">
    <citation type="submission" date="2018-06" db="EMBL/GenBank/DDBJ databases">
        <authorList>
            <consortium name="Pathogen Informatics"/>
            <person name="Doyle S."/>
        </authorList>
    </citation>
    <scope>NUCLEOTIDE SEQUENCE [LARGE SCALE GENOMIC DNA]</scope>
    <source>
        <strain evidence="1 2">NCTC11370</strain>
    </source>
</reference>